<dbReference type="InterPro" id="IPR035647">
    <property type="entry name" value="EFG_III/V"/>
</dbReference>
<dbReference type="Pfam" id="PF00679">
    <property type="entry name" value="EFG_C"/>
    <property type="match status" value="1"/>
</dbReference>
<dbReference type="SUPFAM" id="SSF54980">
    <property type="entry name" value="EF-G C-terminal domain-like"/>
    <property type="match status" value="1"/>
</dbReference>
<dbReference type="InterPro" id="IPR020568">
    <property type="entry name" value="Ribosomal_Su5_D2-typ_SF"/>
</dbReference>
<evidence type="ECO:0000313" key="9">
    <source>
        <dbReference type="Proteomes" id="UP000007148"/>
    </source>
</evidence>
<dbReference type="SMART" id="SM00889">
    <property type="entry name" value="EFG_IV"/>
    <property type="match status" value="1"/>
</dbReference>
<proteinExistence type="predicted"/>
<dbReference type="FunFam" id="2.40.30.10:FF:000010">
    <property type="entry name" value="Translation elongation factor 2"/>
    <property type="match status" value="1"/>
</dbReference>
<keyword evidence="3 8" id="KW-0251">Elongation factor</keyword>
<organism evidence="8 9">
    <name type="scientific">Serendipita indica (strain DSM 11827)</name>
    <name type="common">Root endophyte fungus</name>
    <name type="synonym">Piriformospora indica</name>
    <dbReference type="NCBI Taxonomy" id="1109443"/>
    <lineage>
        <taxon>Eukaryota</taxon>
        <taxon>Fungi</taxon>
        <taxon>Dikarya</taxon>
        <taxon>Basidiomycota</taxon>
        <taxon>Agaricomycotina</taxon>
        <taxon>Agaricomycetes</taxon>
        <taxon>Sebacinales</taxon>
        <taxon>Serendipitaceae</taxon>
        <taxon>Serendipita</taxon>
    </lineage>
</organism>
<feature type="domain" description="Translation elongation factor EFG/EF2" evidence="7">
    <location>
        <begin position="356"/>
        <end position="476"/>
    </location>
</feature>
<reference evidence="8 9" key="1">
    <citation type="journal article" date="2011" name="PLoS Pathog.">
        <title>Endophytic Life Strategies Decoded by Genome and Transcriptome Analyses of the Mutualistic Root Symbiont Piriformospora indica.</title>
        <authorList>
            <person name="Zuccaro A."/>
            <person name="Lahrmann U."/>
            <person name="Guldener U."/>
            <person name="Langen G."/>
            <person name="Pfiffi S."/>
            <person name="Biedenkopf D."/>
            <person name="Wong P."/>
            <person name="Samans B."/>
            <person name="Grimm C."/>
            <person name="Basiewicz M."/>
            <person name="Murat C."/>
            <person name="Martin F."/>
            <person name="Kogel K.H."/>
        </authorList>
    </citation>
    <scope>NUCLEOTIDE SEQUENCE [LARGE SCALE GENOMIC DNA]</scope>
    <source>
        <strain evidence="8 9">DSM 11827</strain>
    </source>
</reference>
<protein>
    <submittedName>
        <fullName evidence="8">Probable EFT2-translation elongation factor eEF2</fullName>
    </submittedName>
</protein>
<keyword evidence="2" id="KW-0547">Nucleotide-binding</keyword>
<evidence type="ECO:0000256" key="5">
    <source>
        <dbReference type="ARBA" id="ARBA00023134"/>
    </source>
</evidence>
<dbReference type="SMART" id="SM00838">
    <property type="entry name" value="EFG_C"/>
    <property type="match status" value="1"/>
</dbReference>
<dbReference type="SUPFAM" id="SSF50447">
    <property type="entry name" value="Translation proteins"/>
    <property type="match status" value="1"/>
</dbReference>
<evidence type="ECO:0000256" key="4">
    <source>
        <dbReference type="ARBA" id="ARBA00022917"/>
    </source>
</evidence>
<dbReference type="eggNOG" id="KOG0469">
    <property type="taxonomic scope" value="Eukaryota"/>
</dbReference>
<keyword evidence="9" id="KW-1185">Reference proteome</keyword>
<evidence type="ECO:0000256" key="1">
    <source>
        <dbReference type="ARBA" id="ARBA00022490"/>
    </source>
</evidence>
<dbReference type="Gene3D" id="3.30.70.240">
    <property type="match status" value="1"/>
</dbReference>
<dbReference type="InParanoid" id="G4TVI6"/>
<keyword evidence="1" id="KW-0963">Cytoplasm</keyword>
<dbReference type="GO" id="GO:0005829">
    <property type="term" value="C:cytosol"/>
    <property type="evidence" value="ECO:0007669"/>
    <property type="project" value="TreeGrafter"/>
</dbReference>
<dbReference type="GO" id="GO:0043022">
    <property type="term" value="F:ribosome binding"/>
    <property type="evidence" value="ECO:0007669"/>
    <property type="project" value="TreeGrafter"/>
</dbReference>
<dbReference type="PANTHER" id="PTHR42908">
    <property type="entry name" value="TRANSLATION ELONGATION FACTOR-RELATED"/>
    <property type="match status" value="1"/>
</dbReference>
<dbReference type="STRING" id="1109443.G4TVI6"/>
<dbReference type="SUPFAM" id="SSF54211">
    <property type="entry name" value="Ribosomal protein S5 domain 2-like"/>
    <property type="match status" value="1"/>
</dbReference>
<dbReference type="AlphaFoldDB" id="G4TVI6"/>
<dbReference type="FunFam" id="3.90.1430.10:FF:000003">
    <property type="entry name" value="Elongation factor 2"/>
    <property type="match status" value="1"/>
</dbReference>
<dbReference type="Proteomes" id="UP000007148">
    <property type="component" value="Unassembled WGS sequence"/>
</dbReference>
<dbReference type="HOGENOM" id="CLU_002794_11_1_1"/>
<dbReference type="OMA" id="KHNRLTM"/>
<dbReference type="InterPro" id="IPR014721">
    <property type="entry name" value="Ribsml_uS5_D2-typ_fold_subgr"/>
</dbReference>
<comment type="caution">
    <text evidence="8">The sequence shown here is derived from an EMBL/GenBank/DDBJ whole genome shotgun (WGS) entry which is preliminary data.</text>
</comment>
<dbReference type="Pfam" id="PF03144">
    <property type="entry name" value="GTP_EFTU_D2"/>
    <property type="match status" value="1"/>
</dbReference>
<dbReference type="Gene3D" id="2.40.30.10">
    <property type="entry name" value="Translation factors"/>
    <property type="match status" value="1"/>
</dbReference>
<name>G4TVI6_SERID</name>
<dbReference type="GO" id="GO:0005525">
    <property type="term" value="F:GTP binding"/>
    <property type="evidence" value="ECO:0007669"/>
    <property type="project" value="UniProtKB-KW"/>
</dbReference>
<gene>
    <name evidence="8" type="ORF">PIIN_09314</name>
</gene>
<sequence length="609" mass="67571">MTSWAVTLRQFATRYRRNFGVDKENLTIKLWGDNFFNPANKKWSTKANDLNGTPLERAFNMLVLDPIFKIFNAVMNFTSEEIDPILEKLEIKLLAEERGLKGNALLKVIMRRFLPAEDAILEAIVINLPSPATAQRCRVETLYEGRSDDESAIGIRNCDPTGPLVLYVSKMVPSSDKDRFYAFGRVFSGTVRSGSRIRIQGPNYVPGKHGDSFVTGSQQIVLMRGAYVEPVEECPAGNLVGLVGIDQFLLKAGTVTNSETAHNVKPMKFSVSPVVQVAVEVKNITDLPNLSKVSSACPSRILTSKHRLRRLVNTSSLGLDLERDYAGVPLEKSDPFASYRESIKAMPMDEEVSLAIESGRISAHQDSKVQARVLAEDFGWEITDSRKIWTFGPDGTGPNVFVDVIKGTPYANEINDSCVAAFQWVTKVGVYAEESMRGIRFNLVDLMCYYDAIHRGGGQVIPTCRRVCYAACLLATPTLQEPVYLVEIQCAESVTANVYSCLLKRRGEVLSEEEWPGILSLGEGPLMFTVKAYLPVVETFGFTADLRRATGGNAFAQTTFDHWEVMSGSCLDKGSKTEAVVKSLRLRKGLNLCFLSPEIPSLDKYYDKL</sequence>
<dbReference type="InterPro" id="IPR009000">
    <property type="entry name" value="Transl_B-barrel_sf"/>
</dbReference>
<dbReference type="InterPro" id="IPR000640">
    <property type="entry name" value="EFG_V-like"/>
</dbReference>
<keyword evidence="5" id="KW-0342">GTP-binding</keyword>
<evidence type="ECO:0000313" key="8">
    <source>
        <dbReference type="EMBL" id="CCA75329.1"/>
    </source>
</evidence>
<dbReference type="InterPro" id="IPR004161">
    <property type="entry name" value="EFTu-like_2"/>
</dbReference>
<dbReference type="GO" id="GO:1990904">
    <property type="term" value="C:ribonucleoprotein complex"/>
    <property type="evidence" value="ECO:0007669"/>
    <property type="project" value="TreeGrafter"/>
</dbReference>
<accession>G4TVI6</accession>
<dbReference type="EMBL" id="CAFZ01000431">
    <property type="protein sequence ID" value="CCA75329.1"/>
    <property type="molecule type" value="Genomic_DNA"/>
</dbReference>
<dbReference type="GO" id="GO:0003924">
    <property type="term" value="F:GTPase activity"/>
    <property type="evidence" value="ECO:0007669"/>
    <property type="project" value="TreeGrafter"/>
</dbReference>
<dbReference type="CDD" id="cd04096">
    <property type="entry name" value="eEF2_snRNP_like_C"/>
    <property type="match status" value="1"/>
</dbReference>
<dbReference type="InterPro" id="IPR027417">
    <property type="entry name" value="P-loop_NTPase"/>
</dbReference>
<evidence type="ECO:0000259" key="7">
    <source>
        <dbReference type="SMART" id="SM00889"/>
    </source>
</evidence>
<dbReference type="CDD" id="cd01681">
    <property type="entry name" value="aeEF2_snRNP_like_IV"/>
    <property type="match status" value="1"/>
</dbReference>
<dbReference type="FunFam" id="3.30.70.240:FF:000003">
    <property type="entry name" value="Translation elongation factor 2"/>
    <property type="match status" value="1"/>
</dbReference>
<dbReference type="InterPro" id="IPR005517">
    <property type="entry name" value="Transl_elong_EFG/EF2_IV"/>
</dbReference>
<evidence type="ECO:0000259" key="6">
    <source>
        <dbReference type="SMART" id="SM00838"/>
    </source>
</evidence>
<dbReference type="SUPFAM" id="SSF52540">
    <property type="entry name" value="P-loop containing nucleoside triphosphate hydrolases"/>
    <property type="match status" value="1"/>
</dbReference>
<evidence type="ECO:0000256" key="3">
    <source>
        <dbReference type="ARBA" id="ARBA00022768"/>
    </source>
</evidence>
<dbReference type="Pfam" id="PF03764">
    <property type="entry name" value="EFG_IV"/>
    <property type="match status" value="1"/>
</dbReference>
<feature type="domain" description="Elongation factor EFG" evidence="6">
    <location>
        <begin position="478"/>
        <end position="574"/>
    </location>
</feature>
<dbReference type="Gene3D" id="3.90.1430.10">
    <property type="entry name" value="Yeast translation eEF2 (G' domain)"/>
    <property type="match status" value="1"/>
</dbReference>
<dbReference type="OrthoDB" id="364892at2759"/>
<evidence type="ECO:0000256" key="2">
    <source>
        <dbReference type="ARBA" id="ARBA00022741"/>
    </source>
</evidence>
<dbReference type="Gene3D" id="3.30.230.10">
    <property type="match status" value="1"/>
</dbReference>
<dbReference type="PANTHER" id="PTHR42908:SF10">
    <property type="entry name" value="EUKARYOTIC TRANSLATION ELONGATION FACTOR 2"/>
    <property type="match status" value="1"/>
</dbReference>
<dbReference type="GO" id="GO:0003746">
    <property type="term" value="F:translation elongation factor activity"/>
    <property type="evidence" value="ECO:0007669"/>
    <property type="project" value="UniProtKB-KW"/>
</dbReference>
<keyword evidence="4" id="KW-0648">Protein biosynthesis</keyword>